<dbReference type="AlphaFoldDB" id="A0A919V290"/>
<proteinExistence type="predicted"/>
<evidence type="ECO:0000256" key="1">
    <source>
        <dbReference type="SAM" id="Phobius"/>
    </source>
</evidence>
<dbReference type="EMBL" id="BOOU01000074">
    <property type="protein sequence ID" value="GII80519.1"/>
    <property type="molecule type" value="Genomic_DNA"/>
</dbReference>
<protein>
    <submittedName>
        <fullName evidence="2">Uncharacterized protein</fullName>
    </submittedName>
</protein>
<sequence>MDRAEGRVLIVILVAMILFGVGRAFQRAVDTWAGWGKAKKAAADAAAKVPPARDAAWAALRHIIVVIAATLLMLALFAKTIRAL</sequence>
<reference evidence="2" key="1">
    <citation type="submission" date="2021-01" db="EMBL/GenBank/DDBJ databases">
        <title>Whole genome shotgun sequence of Sphaerisporangium rufum NBRC 109079.</title>
        <authorList>
            <person name="Komaki H."/>
            <person name="Tamura T."/>
        </authorList>
    </citation>
    <scope>NUCLEOTIDE SEQUENCE</scope>
    <source>
        <strain evidence="2">NBRC 109079</strain>
    </source>
</reference>
<keyword evidence="1" id="KW-0472">Membrane</keyword>
<keyword evidence="1" id="KW-1133">Transmembrane helix</keyword>
<feature type="transmembrane region" description="Helical" evidence="1">
    <location>
        <begin position="59"/>
        <end position="78"/>
    </location>
</feature>
<gene>
    <name evidence="2" type="ORF">Sru01_55010</name>
</gene>
<keyword evidence="3" id="KW-1185">Reference proteome</keyword>
<evidence type="ECO:0000313" key="3">
    <source>
        <dbReference type="Proteomes" id="UP000655287"/>
    </source>
</evidence>
<dbReference type="Proteomes" id="UP000655287">
    <property type="component" value="Unassembled WGS sequence"/>
</dbReference>
<keyword evidence="1" id="KW-0812">Transmembrane</keyword>
<dbReference type="RefSeq" id="WP_203991388.1">
    <property type="nucleotide sequence ID" value="NZ_BOOU01000074.1"/>
</dbReference>
<evidence type="ECO:0000313" key="2">
    <source>
        <dbReference type="EMBL" id="GII80519.1"/>
    </source>
</evidence>
<organism evidence="2 3">
    <name type="scientific">Sphaerisporangium rufum</name>
    <dbReference type="NCBI Taxonomy" id="1381558"/>
    <lineage>
        <taxon>Bacteria</taxon>
        <taxon>Bacillati</taxon>
        <taxon>Actinomycetota</taxon>
        <taxon>Actinomycetes</taxon>
        <taxon>Streptosporangiales</taxon>
        <taxon>Streptosporangiaceae</taxon>
        <taxon>Sphaerisporangium</taxon>
    </lineage>
</organism>
<accession>A0A919V290</accession>
<comment type="caution">
    <text evidence="2">The sequence shown here is derived from an EMBL/GenBank/DDBJ whole genome shotgun (WGS) entry which is preliminary data.</text>
</comment>
<name>A0A919V290_9ACTN</name>